<keyword evidence="4" id="KW-1185">Reference proteome</keyword>
<dbReference type="Gene3D" id="1.10.30.50">
    <property type="match status" value="1"/>
</dbReference>
<dbReference type="SMART" id="SM00507">
    <property type="entry name" value="HNHc"/>
    <property type="match status" value="1"/>
</dbReference>
<accession>A0A0B5DBQ6</accession>
<dbReference type="EMBL" id="CP005286">
    <property type="protein sequence ID" value="AJE33583.1"/>
    <property type="molecule type" value="Genomic_DNA"/>
</dbReference>
<dbReference type="CDD" id="cd00085">
    <property type="entry name" value="HNHc"/>
    <property type="match status" value="1"/>
</dbReference>
<protein>
    <recommendedName>
        <fullName evidence="2">HNH nuclease domain-containing protein</fullName>
    </recommendedName>
</protein>
<dbReference type="InterPro" id="IPR003615">
    <property type="entry name" value="HNH_nuc"/>
</dbReference>
<feature type="region of interest" description="Disordered" evidence="1">
    <location>
        <begin position="159"/>
        <end position="189"/>
    </location>
</feature>
<evidence type="ECO:0000313" key="3">
    <source>
        <dbReference type="EMBL" id="AJE33583.1"/>
    </source>
</evidence>
<dbReference type="KEGG" id="chm:B842_08670"/>
<dbReference type="STRING" id="1223515.B842_08670"/>
<dbReference type="Proteomes" id="UP000031524">
    <property type="component" value="Chromosome"/>
</dbReference>
<evidence type="ECO:0000259" key="2">
    <source>
        <dbReference type="SMART" id="SM00507"/>
    </source>
</evidence>
<dbReference type="GO" id="GO:0004519">
    <property type="term" value="F:endonuclease activity"/>
    <property type="evidence" value="ECO:0007669"/>
    <property type="project" value="InterPro"/>
</dbReference>
<feature type="domain" description="HNH nuclease" evidence="2">
    <location>
        <begin position="318"/>
        <end position="370"/>
    </location>
</feature>
<name>A0A0B5DBQ6_9CORY</name>
<gene>
    <name evidence="3" type="ORF">B842_08670</name>
</gene>
<reference evidence="3 4" key="1">
    <citation type="submission" date="2013-04" db="EMBL/GenBank/DDBJ databases">
        <title>Complete genome sequence of Corynebacterium humireducens DSM 45392(T), isolated from a wastewater-fed microbial fuel cell.</title>
        <authorList>
            <person name="Ruckert C."/>
            <person name="Albersmeier A."/>
            <person name="Kalinowski J."/>
        </authorList>
    </citation>
    <scope>NUCLEOTIDE SEQUENCE [LARGE SCALE GENOMIC DNA]</scope>
    <source>
        <strain evidence="4">MFC-5</strain>
    </source>
</reference>
<feature type="compositionally biased region" description="Pro residues" evidence="1">
    <location>
        <begin position="163"/>
        <end position="179"/>
    </location>
</feature>
<dbReference type="Pfam" id="PF01844">
    <property type="entry name" value="HNH"/>
    <property type="match status" value="1"/>
</dbReference>
<evidence type="ECO:0000313" key="4">
    <source>
        <dbReference type="Proteomes" id="UP000031524"/>
    </source>
</evidence>
<dbReference type="GO" id="GO:0003676">
    <property type="term" value="F:nucleic acid binding"/>
    <property type="evidence" value="ECO:0007669"/>
    <property type="project" value="InterPro"/>
</dbReference>
<organism evidence="3 4">
    <name type="scientific">Corynebacterium humireducens NBRC 106098 = DSM 45392</name>
    <dbReference type="NCBI Taxonomy" id="1223515"/>
    <lineage>
        <taxon>Bacteria</taxon>
        <taxon>Bacillati</taxon>
        <taxon>Actinomycetota</taxon>
        <taxon>Actinomycetes</taxon>
        <taxon>Mycobacteriales</taxon>
        <taxon>Corynebacteriaceae</taxon>
        <taxon>Corynebacterium</taxon>
    </lineage>
</organism>
<dbReference type="HOGENOM" id="CLU_035975_0_0_11"/>
<dbReference type="InterPro" id="IPR002711">
    <property type="entry name" value="HNH"/>
</dbReference>
<evidence type="ECO:0000256" key="1">
    <source>
        <dbReference type="SAM" id="MobiDB-lite"/>
    </source>
</evidence>
<sequence length="453" mass="50661">MNLMSEPSWSVLNPHSFYSRARRIRVEAEYAFWHQLRPVADVESDEDWTTLTTLLHKDTGLSKVPLTRNFDALDTLDQLPRLKALIQETFLLDLHHVSIIDSAVKTAPAALLHDDFFWASLDEDLMTRFTPSRPQQLLPGRRAITDTVINTIRSVEELAAPARPSPWGDPAPPPEPAAGPAPCEDPAATMRALPPADDDAARVASLFTEPQPDGTICFTLTVDQATGTLISDVVAQAAHTRGTGQARAMADLLLEPATIQVNSLLYSAHDVDDAPVFHPTTGLLTEETAATLREMVTRTLDMDDAQQAETPAHDMPFRIRCCVIGRDWVCRWPGCNAKATHLDGDHRINHEDGGPTRADNMVMLCRHHHNRKTDVQATYLLDPVTGDVYWHFQDGTYAVDLATGPLAPRERRWVQTFAQRKAKAREYAHRKAVAERFDAYRAHHEEREHPPPF</sequence>
<dbReference type="AlphaFoldDB" id="A0A0B5DBQ6"/>
<proteinExistence type="predicted"/>
<dbReference type="GO" id="GO:0008270">
    <property type="term" value="F:zinc ion binding"/>
    <property type="evidence" value="ECO:0007669"/>
    <property type="project" value="InterPro"/>
</dbReference>